<proteinExistence type="predicted"/>
<dbReference type="KEGG" id="mrr:Moror_14129"/>
<name>V2XPR9_MONRO</name>
<dbReference type="Proteomes" id="UP000017559">
    <property type="component" value="Unassembled WGS sequence"/>
</dbReference>
<dbReference type="AlphaFoldDB" id="V2XPR9"/>
<sequence length="142" mass="15314">MLTNPMFQAVYGTPADLPFLTFYAKTGGKNGKDEAVLETKSNISAFSYIALQLYEYSGHAGVFTAIPEATSILQTVSYALLPPIHILAVVNQPRDNDGQVPSAMLTPADFALYNDICMQGSSDNKIFAAVDSSKSRKKKKSG</sequence>
<accession>V2XPR9</accession>
<comment type="caution">
    <text evidence="1">The sequence shown here is derived from an EMBL/GenBank/DDBJ whole genome shotgun (WGS) entry which is preliminary data.</text>
</comment>
<evidence type="ECO:0000313" key="1">
    <source>
        <dbReference type="EMBL" id="ESK94856.1"/>
    </source>
</evidence>
<dbReference type="OrthoDB" id="3065650at2759"/>
<dbReference type="EMBL" id="AWSO01000119">
    <property type="protein sequence ID" value="ESK94856.1"/>
    <property type="molecule type" value="Genomic_DNA"/>
</dbReference>
<gene>
    <name evidence="1" type="ORF">Moror_14129</name>
</gene>
<protein>
    <submittedName>
        <fullName evidence="1">Uncharacterized protein</fullName>
    </submittedName>
</protein>
<keyword evidence="2" id="KW-1185">Reference proteome</keyword>
<organism evidence="1 2">
    <name type="scientific">Moniliophthora roreri (strain MCA 2997)</name>
    <name type="common">Cocoa frosty pod rot fungus</name>
    <name type="synonym">Crinipellis roreri</name>
    <dbReference type="NCBI Taxonomy" id="1381753"/>
    <lineage>
        <taxon>Eukaryota</taxon>
        <taxon>Fungi</taxon>
        <taxon>Dikarya</taxon>
        <taxon>Basidiomycota</taxon>
        <taxon>Agaricomycotina</taxon>
        <taxon>Agaricomycetes</taxon>
        <taxon>Agaricomycetidae</taxon>
        <taxon>Agaricales</taxon>
        <taxon>Marasmiineae</taxon>
        <taxon>Marasmiaceae</taxon>
        <taxon>Moniliophthora</taxon>
    </lineage>
</organism>
<evidence type="ECO:0000313" key="2">
    <source>
        <dbReference type="Proteomes" id="UP000017559"/>
    </source>
</evidence>
<dbReference type="HOGENOM" id="CLU_1816287_0_0_1"/>
<reference evidence="1 2" key="1">
    <citation type="journal article" date="2014" name="BMC Genomics">
        <title>Genome and secretome analysis of the hemibiotrophic fungal pathogen, Moniliophthora roreri, which causes frosty pod rot disease of cacao: mechanisms of the biotrophic and necrotrophic phases.</title>
        <authorList>
            <person name="Meinhardt L.W."/>
            <person name="Costa G.G.L."/>
            <person name="Thomazella D.P.T."/>
            <person name="Teixeira P.J.P.L."/>
            <person name="Carazzolle M.F."/>
            <person name="Schuster S.C."/>
            <person name="Carlson J.E."/>
            <person name="Guiltinan M.J."/>
            <person name="Mieczkowski P."/>
            <person name="Farmer A."/>
            <person name="Ramaraj T."/>
            <person name="Crozier J."/>
            <person name="Davis R.E."/>
            <person name="Shao J."/>
            <person name="Melnick R.L."/>
            <person name="Pereira G.A.G."/>
            <person name="Bailey B.A."/>
        </authorList>
    </citation>
    <scope>NUCLEOTIDE SEQUENCE [LARGE SCALE GENOMIC DNA]</scope>
    <source>
        <strain evidence="1 2">MCA 2997</strain>
    </source>
</reference>